<evidence type="ECO:0008006" key="3">
    <source>
        <dbReference type="Google" id="ProtNLM"/>
    </source>
</evidence>
<gene>
    <name evidence="1" type="ORF">GCM10023320_74710</name>
</gene>
<protein>
    <recommendedName>
        <fullName evidence="3">Abi-like protein</fullName>
    </recommendedName>
</protein>
<dbReference type="Proteomes" id="UP001500804">
    <property type="component" value="Unassembled WGS sequence"/>
</dbReference>
<evidence type="ECO:0000313" key="2">
    <source>
        <dbReference type="Proteomes" id="UP001500804"/>
    </source>
</evidence>
<reference evidence="2" key="1">
    <citation type="journal article" date="2019" name="Int. J. Syst. Evol. Microbiol.">
        <title>The Global Catalogue of Microorganisms (GCM) 10K type strain sequencing project: providing services to taxonomists for standard genome sequencing and annotation.</title>
        <authorList>
            <consortium name="The Broad Institute Genomics Platform"/>
            <consortium name="The Broad Institute Genome Sequencing Center for Infectious Disease"/>
            <person name="Wu L."/>
            <person name="Ma J."/>
        </authorList>
    </citation>
    <scope>NUCLEOTIDE SEQUENCE [LARGE SCALE GENOMIC DNA]</scope>
    <source>
        <strain evidence="2">JCM 18302</strain>
    </source>
</reference>
<comment type="caution">
    <text evidence="1">The sequence shown here is derived from an EMBL/GenBank/DDBJ whole genome shotgun (WGS) entry which is preliminary data.</text>
</comment>
<organism evidence="1 2">
    <name type="scientific">Pseudonocardia adelaidensis</name>
    <dbReference type="NCBI Taxonomy" id="648754"/>
    <lineage>
        <taxon>Bacteria</taxon>
        <taxon>Bacillati</taxon>
        <taxon>Actinomycetota</taxon>
        <taxon>Actinomycetes</taxon>
        <taxon>Pseudonocardiales</taxon>
        <taxon>Pseudonocardiaceae</taxon>
        <taxon>Pseudonocardia</taxon>
    </lineage>
</organism>
<dbReference type="EMBL" id="BAABJO010000043">
    <property type="protein sequence ID" value="GAA5139128.1"/>
    <property type="molecule type" value="Genomic_DNA"/>
</dbReference>
<proteinExistence type="predicted"/>
<name>A0ABP9P6N5_9PSEU</name>
<accession>A0ABP9P6N5</accession>
<keyword evidence="2" id="KW-1185">Reference proteome</keyword>
<sequence length="244" mass="27861">MDGSLSYDSFQAWSRHSANSQAIDRAFSMVARAGKQAIRSGNKAEQEAYTRLATLALAAYMESSVNEIVWYYSGLREPDRYSLGALSVENRWRELVRLGFARRRGLSSSGVPEALQFTDRARYNKVVEVIDKRIVPLANARNALAHGQWEFAFKVSSVIVDAERMKTIRTYSLWRLTLERNLLKHLVRVVHDLVATVAAHERDFDVHVRNLNAANERIVKGSRSKWERTMMARHRRRPSGVSPS</sequence>
<evidence type="ECO:0000313" key="1">
    <source>
        <dbReference type="EMBL" id="GAA5139128.1"/>
    </source>
</evidence>